<keyword evidence="1" id="KW-0489">Methyltransferase</keyword>
<keyword evidence="2" id="KW-0808">Transferase</keyword>
<feature type="domain" description="SET" evidence="4">
    <location>
        <begin position="40"/>
        <end position="176"/>
    </location>
</feature>
<feature type="domain" description="Post-SET" evidence="5">
    <location>
        <begin position="409"/>
        <end position="425"/>
    </location>
</feature>
<dbReference type="SUPFAM" id="SSF82199">
    <property type="entry name" value="SET domain"/>
    <property type="match status" value="2"/>
</dbReference>
<protein>
    <recommendedName>
        <fullName evidence="8">SET domain-containing protein</fullName>
    </recommendedName>
</protein>
<dbReference type="Pfam" id="PF00856">
    <property type="entry name" value="SET"/>
    <property type="match status" value="2"/>
</dbReference>
<dbReference type="Proteomes" id="UP001515480">
    <property type="component" value="Unassembled WGS sequence"/>
</dbReference>
<evidence type="ECO:0000256" key="3">
    <source>
        <dbReference type="ARBA" id="ARBA00022691"/>
    </source>
</evidence>
<dbReference type="CDD" id="cd20071">
    <property type="entry name" value="SET_SMYD"/>
    <property type="match status" value="1"/>
</dbReference>
<evidence type="ECO:0000313" key="6">
    <source>
        <dbReference type="EMBL" id="KAL1523733.1"/>
    </source>
</evidence>
<accession>A0AB34JSF1</accession>
<dbReference type="SMART" id="SM00508">
    <property type="entry name" value="PostSET"/>
    <property type="match status" value="2"/>
</dbReference>
<dbReference type="PROSITE" id="PS50868">
    <property type="entry name" value="POST_SET"/>
    <property type="match status" value="2"/>
</dbReference>
<dbReference type="InterPro" id="IPR003616">
    <property type="entry name" value="Post-SET_dom"/>
</dbReference>
<proteinExistence type="predicted"/>
<dbReference type="PROSITE" id="PS50280">
    <property type="entry name" value="SET"/>
    <property type="match status" value="2"/>
</dbReference>
<dbReference type="InterPro" id="IPR053201">
    <property type="entry name" value="Flavunoidine_N-MTase"/>
</dbReference>
<dbReference type="AlphaFoldDB" id="A0AB34JSF1"/>
<evidence type="ECO:0000256" key="2">
    <source>
        <dbReference type="ARBA" id="ARBA00022679"/>
    </source>
</evidence>
<gene>
    <name evidence="6" type="ORF">AB1Y20_018662</name>
</gene>
<evidence type="ECO:0000256" key="1">
    <source>
        <dbReference type="ARBA" id="ARBA00022603"/>
    </source>
</evidence>
<dbReference type="InterPro" id="IPR046341">
    <property type="entry name" value="SET_dom_sf"/>
</dbReference>
<dbReference type="SMART" id="SM00317">
    <property type="entry name" value="SET"/>
    <property type="match status" value="2"/>
</dbReference>
<reference evidence="6 7" key="1">
    <citation type="journal article" date="2024" name="Science">
        <title>Giant polyketide synthase enzymes in the biosynthesis of giant marine polyether toxins.</title>
        <authorList>
            <person name="Fallon T.R."/>
            <person name="Shende V.V."/>
            <person name="Wierzbicki I.H."/>
            <person name="Pendleton A.L."/>
            <person name="Watervoot N.F."/>
            <person name="Auber R.P."/>
            <person name="Gonzalez D.J."/>
            <person name="Wisecaver J.H."/>
            <person name="Moore B.S."/>
        </authorList>
    </citation>
    <scope>NUCLEOTIDE SEQUENCE [LARGE SCALE GENOMIC DNA]</scope>
    <source>
        <strain evidence="6 7">12B1</strain>
    </source>
</reference>
<dbReference type="PANTHER" id="PTHR12350:SF19">
    <property type="entry name" value="SET DOMAIN-CONTAINING PROTEIN"/>
    <property type="match status" value="1"/>
</dbReference>
<dbReference type="Gene3D" id="2.170.270.10">
    <property type="entry name" value="SET domain"/>
    <property type="match status" value="2"/>
</dbReference>
<keyword evidence="3" id="KW-0949">S-adenosyl-L-methionine</keyword>
<evidence type="ECO:0000259" key="4">
    <source>
        <dbReference type="PROSITE" id="PS50280"/>
    </source>
</evidence>
<sequence length="437" mass="48147">MDLAPNGLPYSIGTKSENEWCKFSKLLANLPTDTIATMHPHLVARQRNDVGGGMGIYAYYGIPKGEVVWAERAQAGPQITATPRSREWIEALPAASRKAYCHFMYKTGEDEYQSLAEFNDAPIDQFQFVRTLDVSNYMNHSCSPTCWFVQGGSEYSGLMVAAKDISPGEEITYDYCTSEDADLSPEWECHCGAAGCRKVITPVDWMRPELQQRYKGHFLDHIAAKIGAANGEPPTPLEECDVSASWWMRMRDGKLPRPASAKHAASGPELELLNRQAAVLIAEHGLRVRGTEHDAVGRYVTTSAPIAPGELVMLLPPNYLLLERDVKDFNQCLQLPACGDGTDEGRVFSSSLTPRDVDNFLCHSCDPNCEVVIGKDLAAALVATRQIAADEMINFDYDTTEDDLRGERGGFVCHCNSANCRGEVQGKLFTPQLVPST</sequence>
<name>A0AB34JSF1_PRYPA</name>
<evidence type="ECO:0008006" key="8">
    <source>
        <dbReference type="Google" id="ProtNLM"/>
    </source>
</evidence>
<comment type="caution">
    <text evidence="6">The sequence shown here is derived from an EMBL/GenBank/DDBJ whole genome shotgun (WGS) entry which is preliminary data.</text>
</comment>
<dbReference type="PANTHER" id="PTHR12350">
    <property type="entry name" value="HISTONE-LYSINE N-METHYLTRANSFERASE-RELATED"/>
    <property type="match status" value="1"/>
</dbReference>
<feature type="domain" description="SET" evidence="4">
    <location>
        <begin position="284"/>
        <end position="398"/>
    </location>
</feature>
<organism evidence="6 7">
    <name type="scientific">Prymnesium parvum</name>
    <name type="common">Toxic golden alga</name>
    <dbReference type="NCBI Taxonomy" id="97485"/>
    <lineage>
        <taxon>Eukaryota</taxon>
        <taxon>Haptista</taxon>
        <taxon>Haptophyta</taxon>
        <taxon>Prymnesiophyceae</taxon>
        <taxon>Prymnesiales</taxon>
        <taxon>Prymnesiaceae</taxon>
        <taxon>Prymnesium</taxon>
    </lineage>
</organism>
<dbReference type="GO" id="GO:0008168">
    <property type="term" value="F:methyltransferase activity"/>
    <property type="evidence" value="ECO:0007669"/>
    <property type="project" value="UniProtKB-KW"/>
</dbReference>
<evidence type="ECO:0000259" key="5">
    <source>
        <dbReference type="PROSITE" id="PS50868"/>
    </source>
</evidence>
<dbReference type="GO" id="GO:0032259">
    <property type="term" value="P:methylation"/>
    <property type="evidence" value="ECO:0007669"/>
    <property type="project" value="UniProtKB-KW"/>
</dbReference>
<evidence type="ECO:0000313" key="7">
    <source>
        <dbReference type="Proteomes" id="UP001515480"/>
    </source>
</evidence>
<dbReference type="EMBL" id="JBGBPQ010000005">
    <property type="protein sequence ID" value="KAL1523733.1"/>
    <property type="molecule type" value="Genomic_DNA"/>
</dbReference>
<feature type="domain" description="Post-SET" evidence="5">
    <location>
        <begin position="185"/>
        <end position="201"/>
    </location>
</feature>
<keyword evidence="7" id="KW-1185">Reference proteome</keyword>
<dbReference type="InterPro" id="IPR001214">
    <property type="entry name" value="SET_dom"/>
</dbReference>